<comment type="catalytic activity">
    <reaction evidence="6">
        <text>L-histidine(out) + L-arginine(in) = L-histidine(in) + L-arginine(out)</text>
        <dbReference type="Rhea" id="RHEA:71063"/>
        <dbReference type="ChEBI" id="CHEBI:32682"/>
        <dbReference type="ChEBI" id="CHEBI:57595"/>
    </reaction>
</comment>
<evidence type="ECO:0000256" key="4">
    <source>
        <dbReference type="ARBA" id="ARBA00023136"/>
    </source>
</evidence>
<evidence type="ECO:0000313" key="9">
    <source>
        <dbReference type="EMBL" id="KAK5109299.1"/>
    </source>
</evidence>
<dbReference type="Proteomes" id="UP001310890">
    <property type="component" value="Unassembled WGS sequence"/>
</dbReference>
<dbReference type="InterPro" id="IPR006603">
    <property type="entry name" value="PQ-loop_rpt"/>
</dbReference>
<dbReference type="GO" id="GO:0034488">
    <property type="term" value="P:basic amino acid transmembrane export from vacuole"/>
    <property type="evidence" value="ECO:0007669"/>
    <property type="project" value="TreeGrafter"/>
</dbReference>
<dbReference type="GO" id="GO:0000329">
    <property type="term" value="C:fungal-type vacuole membrane"/>
    <property type="evidence" value="ECO:0007669"/>
    <property type="project" value="TreeGrafter"/>
</dbReference>
<proteinExistence type="inferred from homology"/>
<evidence type="ECO:0000256" key="6">
    <source>
        <dbReference type="ARBA" id="ARBA00050768"/>
    </source>
</evidence>
<protein>
    <recommendedName>
        <fullName evidence="11">PQ loop repeat protein</fullName>
    </recommendedName>
</protein>
<dbReference type="GO" id="GO:0015174">
    <property type="term" value="F:basic amino acid transmembrane transporter activity"/>
    <property type="evidence" value="ECO:0007669"/>
    <property type="project" value="TreeGrafter"/>
</dbReference>
<dbReference type="InterPro" id="IPR051415">
    <property type="entry name" value="LAAT-1"/>
</dbReference>
<evidence type="ECO:0000256" key="8">
    <source>
        <dbReference type="SAM" id="Phobius"/>
    </source>
</evidence>
<evidence type="ECO:0008006" key="11">
    <source>
        <dbReference type="Google" id="ProtNLM"/>
    </source>
</evidence>
<keyword evidence="3 8" id="KW-1133">Transmembrane helix</keyword>
<comment type="similarity">
    <text evidence="5">Belongs to the laat-1 family.</text>
</comment>
<sequence>MSWPSIRAFEPSLPPHCEPTTDFLLRFSSTFHTCVPTPLAFISNTLGTASIIAWLFAQLPQIYKNWSIGSTSGLSIFFLVEWCLGDITNLLGALFTHQASWQVAIGGYYVFVDLCLVGQWIWYERLRHGNVTRTAWLKIGSNRDDPSSGDMEQVVIDGLSMSPSSSNDEIHTSTGKRQSTDKQPSRPKIIFRAPTFQRESAEGEDKGSSSLSTSSTIYRAGNKLSPLPSPSPRTVLLIACIVALTHASPMTKHNTLVNTTTNQRSQPTTLETAGTILSWLSTILYLGSRLPQLFKNWQRKSTAGLSPHLFLAAFCGNFFYSSALLTNPCAWNDFEPYGGGGWAGSAGSDRTQWVLAALPFFLGAAGVLGLDASVGVQFLLYGEEKVKIVVLEAEGEGGRSHWRRVSGWMRGWIPSSPPLEGRGGEGARLLGESEGYGTGAR</sequence>
<feature type="region of interest" description="Disordered" evidence="7">
    <location>
        <begin position="160"/>
        <end position="213"/>
    </location>
</feature>
<name>A0AAN7TBH1_9PEZI</name>
<keyword evidence="2 8" id="KW-0812">Transmembrane</keyword>
<dbReference type="Gene3D" id="1.20.1280.290">
    <property type="match status" value="2"/>
</dbReference>
<feature type="transmembrane region" description="Helical" evidence="8">
    <location>
        <begin position="101"/>
        <end position="123"/>
    </location>
</feature>
<evidence type="ECO:0000256" key="1">
    <source>
        <dbReference type="ARBA" id="ARBA00004141"/>
    </source>
</evidence>
<feature type="region of interest" description="Disordered" evidence="7">
    <location>
        <begin position="416"/>
        <end position="441"/>
    </location>
</feature>
<dbReference type="AlphaFoldDB" id="A0AAN7TBH1"/>
<evidence type="ECO:0000256" key="2">
    <source>
        <dbReference type="ARBA" id="ARBA00022692"/>
    </source>
</evidence>
<dbReference type="PANTHER" id="PTHR16201:SF34">
    <property type="entry name" value="LYSOSOMAL AMINO ACID TRANSPORTER 1"/>
    <property type="match status" value="1"/>
</dbReference>
<feature type="transmembrane region" description="Helical" evidence="8">
    <location>
        <begin position="76"/>
        <end position="95"/>
    </location>
</feature>
<gene>
    <name evidence="9" type="ORF">LTR62_007173</name>
</gene>
<reference evidence="9" key="1">
    <citation type="submission" date="2023-08" db="EMBL/GenBank/DDBJ databases">
        <title>Black Yeasts Isolated from many extreme environments.</title>
        <authorList>
            <person name="Coleine C."/>
            <person name="Stajich J.E."/>
            <person name="Selbmann L."/>
        </authorList>
    </citation>
    <scope>NUCLEOTIDE SEQUENCE</scope>
    <source>
        <strain evidence="9">CCFEE 5401</strain>
    </source>
</reference>
<dbReference type="EMBL" id="JAVRRL010000067">
    <property type="protein sequence ID" value="KAK5109299.1"/>
    <property type="molecule type" value="Genomic_DNA"/>
</dbReference>
<dbReference type="PANTHER" id="PTHR16201">
    <property type="entry name" value="SEVEN TRANSMEMBRANE PROTEIN 1-RELATED"/>
    <property type="match status" value="1"/>
</dbReference>
<evidence type="ECO:0000256" key="5">
    <source>
        <dbReference type="ARBA" id="ARBA00038039"/>
    </source>
</evidence>
<comment type="subcellular location">
    <subcellularLocation>
        <location evidence="1">Membrane</location>
        <topology evidence="1">Multi-pass membrane protein</topology>
    </subcellularLocation>
</comment>
<accession>A0AAN7TBH1</accession>
<organism evidence="9 10">
    <name type="scientific">Meristemomyces frigidus</name>
    <dbReference type="NCBI Taxonomy" id="1508187"/>
    <lineage>
        <taxon>Eukaryota</taxon>
        <taxon>Fungi</taxon>
        <taxon>Dikarya</taxon>
        <taxon>Ascomycota</taxon>
        <taxon>Pezizomycotina</taxon>
        <taxon>Dothideomycetes</taxon>
        <taxon>Dothideomycetidae</taxon>
        <taxon>Mycosphaerellales</taxon>
        <taxon>Teratosphaeriaceae</taxon>
        <taxon>Meristemomyces</taxon>
    </lineage>
</organism>
<dbReference type="SMART" id="SM00679">
    <property type="entry name" value="CTNS"/>
    <property type="match status" value="2"/>
</dbReference>
<dbReference type="FunFam" id="1.20.1280.290:FF:000009">
    <property type="entry name" value="PQ loop repeat family protein"/>
    <property type="match status" value="1"/>
</dbReference>
<evidence type="ECO:0000256" key="3">
    <source>
        <dbReference type="ARBA" id="ARBA00022989"/>
    </source>
</evidence>
<feature type="compositionally biased region" description="Polar residues" evidence="7">
    <location>
        <begin position="161"/>
        <end position="177"/>
    </location>
</feature>
<dbReference type="Pfam" id="PF04193">
    <property type="entry name" value="PQ-loop"/>
    <property type="match status" value="2"/>
</dbReference>
<evidence type="ECO:0000313" key="10">
    <source>
        <dbReference type="Proteomes" id="UP001310890"/>
    </source>
</evidence>
<comment type="caution">
    <text evidence="9">The sequence shown here is derived from an EMBL/GenBank/DDBJ whole genome shotgun (WGS) entry which is preliminary data.</text>
</comment>
<feature type="transmembrane region" description="Helical" evidence="8">
    <location>
        <begin position="35"/>
        <end position="56"/>
    </location>
</feature>
<keyword evidence="4 8" id="KW-0472">Membrane</keyword>
<evidence type="ECO:0000256" key="7">
    <source>
        <dbReference type="SAM" id="MobiDB-lite"/>
    </source>
</evidence>